<dbReference type="AlphaFoldDB" id="A0A2S4WM09"/>
<dbReference type="VEuPathDB" id="FungiDB:PSTT_14112"/>
<keyword evidence="3" id="KW-1185">Reference proteome</keyword>
<feature type="region of interest" description="Disordered" evidence="1">
    <location>
        <begin position="30"/>
        <end position="57"/>
    </location>
</feature>
<evidence type="ECO:0000313" key="2">
    <source>
        <dbReference type="EMBL" id="POW22789.1"/>
    </source>
</evidence>
<reference evidence="2 3" key="1">
    <citation type="submission" date="2017-12" db="EMBL/GenBank/DDBJ databases">
        <title>Gene loss provides genomic basis for host adaptation in cereal stripe rust fungi.</title>
        <authorList>
            <person name="Xia C."/>
        </authorList>
    </citation>
    <scope>NUCLEOTIDE SEQUENCE [LARGE SCALE GENOMIC DNA]</scope>
    <source>
        <strain evidence="2 3">93TX-2</strain>
    </source>
</reference>
<proteinExistence type="predicted"/>
<feature type="compositionally biased region" description="Polar residues" evidence="1">
    <location>
        <begin position="36"/>
        <end position="54"/>
    </location>
</feature>
<feature type="region of interest" description="Disordered" evidence="1">
    <location>
        <begin position="451"/>
        <end position="497"/>
    </location>
</feature>
<organism evidence="2 3">
    <name type="scientific">Puccinia striiformis</name>
    <dbReference type="NCBI Taxonomy" id="27350"/>
    <lineage>
        <taxon>Eukaryota</taxon>
        <taxon>Fungi</taxon>
        <taxon>Dikarya</taxon>
        <taxon>Basidiomycota</taxon>
        <taxon>Pucciniomycotina</taxon>
        <taxon>Pucciniomycetes</taxon>
        <taxon>Pucciniales</taxon>
        <taxon>Pucciniaceae</taxon>
        <taxon>Puccinia</taxon>
    </lineage>
</organism>
<comment type="caution">
    <text evidence="2">The sequence shown here is derived from an EMBL/GenBank/DDBJ whole genome shotgun (WGS) entry which is preliminary data.</text>
</comment>
<name>A0A2S4WM09_9BASI</name>
<reference evidence="3" key="2">
    <citation type="journal article" date="2018" name="BMC Genomics">
        <title>Genomic insights into host adaptation between the wheat stripe rust pathogen (Puccinia striiformis f. sp. tritici) and the barley stripe rust pathogen (Puccinia striiformis f. sp. hordei).</title>
        <authorList>
            <person name="Xia C."/>
            <person name="Wang M."/>
            <person name="Yin C."/>
            <person name="Cornejo O.E."/>
            <person name="Hulbert S.H."/>
            <person name="Chen X."/>
        </authorList>
    </citation>
    <scope>NUCLEOTIDE SEQUENCE [LARGE SCALE GENOMIC DNA]</scope>
    <source>
        <strain evidence="3">93TX-2</strain>
    </source>
</reference>
<feature type="region of interest" description="Disordered" evidence="1">
    <location>
        <begin position="539"/>
        <end position="561"/>
    </location>
</feature>
<evidence type="ECO:0000256" key="1">
    <source>
        <dbReference type="SAM" id="MobiDB-lite"/>
    </source>
</evidence>
<evidence type="ECO:0000313" key="3">
    <source>
        <dbReference type="Proteomes" id="UP000238274"/>
    </source>
</evidence>
<feature type="compositionally biased region" description="Polar residues" evidence="1">
    <location>
        <begin position="471"/>
        <end position="483"/>
    </location>
</feature>
<protein>
    <submittedName>
        <fullName evidence="2">Uncharacterized protein</fullName>
    </submittedName>
</protein>
<dbReference type="EMBL" id="PKSM01000006">
    <property type="protein sequence ID" value="POW22789.1"/>
    <property type="molecule type" value="Genomic_DNA"/>
</dbReference>
<dbReference type="VEuPathDB" id="FungiDB:PSHT_00766"/>
<accession>A0A2S4WM09</accession>
<dbReference type="Proteomes" id="UP000238274">
    <property type="component" value="Unassembled WGS sequence"/>
</dbReference>
<feature type="region of interest" description="Disordered" evidence="1">
    <location>
        <begin position="356"/>
        <end position="386"/>
    </location>
</feature>
<feature type="compositionally biased region" description="Pro residues" evidence="1">
    <location>
        <begin position="484"/>
        <end position="497"/>
    </location>
</feature>
<sequence>MTRRRTLSTNNLLPLSDPEAIIRAANTARRHLTQPVRPTQTPPMTDSPGNSTPNIPHLPDDSYRAWFRLVIKAQHAALVQNEYDRRAAREAAEANTTRIARLEELVLALAVKSEEPPRRTRLEDGELDLQKFRTSDGPKFTGPPMTVEPFVKWVSGLQIFFTTKNVTRASDKIKVIGGLIDDSNLLKFYANEAPITWPDLGRHSRPLAMTPTESFMDYSTRARTLQTLANFDASDAMKIADNDLAQFMVFGLPQDLQDRITEHQIMEKTPFEYSYFEQRVSACVTAARSSTAAPSYPKPIPTTQPLSKEDFIWRVHAYLDSEGKCHFCKKTCGNAAGTCPGPVDKKYIPIPDSFQTPQKPPNYTAPRAWSNAGKPTHPPAGRPSTRSATVAGVAEEEDQFDAAALAAVQAELVEDGLFNYATEDLEGCYGRLDSAGVAGYEALDMQRWANEEEKHKRRPNTGPILPVTLPSPRSSASGSTNPLYNPPQTAPIKRPIPPQSLDSLMTRRRTLSTNNLLPLSDPEAIIRAANTARRHLTQPVRPTQTPPMTDSPGNSTPNIPHLPDDSYRAWFRLVIKAQHAALVQNEYDRRAAREAAEANTTRIARLEELVLALAVKSEEPPRRTRLEDGELDLQKFRTSDGPKFTGPPMTVEPFVKWVSGLQIFFTTKNVTRASDKIKVIGGLIDDSNLLKFYANEAAITWPDLGRHSRPLAMTPTESFMDYSTRARTLQTLANFDASDAMKIADNDLAQFMVFGLPQDLQDRITEHQIMEKTPFEYSYFEQRVSACVTAARSSTAAPSYPKPIPTTQPLSKEDFIWRVHAYLDSEGKCHFCKKTCGNAAGTCPGPVDKKYIPIPDSFQTPQKPPNYTAPRAWSNAGKPTHPPAGRPSTRSATVAGVAEEEDQFDAAALAAVQAELVEDGLFNYATEDLEGCYGRLDSAGVAGYEALDMQRWANEEEKAQEEAKYWADIAGDIAKS</sequence>
<feature type="region of interest" description="Disordered" evidence="1">
    <location>
        <begin position="860"/>
        <end position="890"/>
    </location>
</feature>
<feature type="compositionally biased region" description="Polar residues" evidence="1">
    <location>
        <begin position="540"/>
        <end position="558"/>
    </location>
</feature>
<gene>
    <name evidence="2" type="ORF">PSHT_00766</name>
</gene>
<reference evidence="3" key="3">
    <citation type="journal article" date="2018" name="Mol. Plant Microbe Interact.">
        <title>Genome sequence resources for the wheat stripe rust pathogen (Puccinia striiformis f. sp. tritici) and the barley stripe rust pathogen (Puccinia striiformis f. sp. hordei).</title>
        <authorList>
            <person name="Xia C."/>
            <person name="Wang M."/>
            <person name="Yin C."/>
            <person name="Cornejo O.E."/>
            <person name="Hulbert S.H."/>
            <person name="Chen X."/>
        </authorList>
    </citation>
    <scope>NUCLEOTIDE SEQUENCE [LARGE SCALE GENOMIC DNA]</scope>
    <source>
        <strain evidence="3">93TX-2</strain>
    </source>
</reference>